<gene>
    <name evidence="12" type="ORF">ACFQJ7_12255</name>
</gene>
<comment type="caution">
    <text evidence="12">The sequence shown here is derived from an EMBL/GenBank/DDBJ whole genome shotgun (WGS) entry which is preliminary data.</text>
</comment>
<keyword evidence="3 12" id="KW-0067">ATP-binding</keyword>
<dbReference type="SUPFAM" id="SSF52540">
    <property type="entry name" value="P-loop containing nucleoside triphosphate hydrolases"/>
    <property type="match status" value="1"/>
</dbReference>
<dbReference type="CDD" id="cd03214">
    <property type="entry name" value="ABC_Iron-Siderophores_B12_Hemin"/>
    <property type="match status" value="1"/>
</dbReference>
<evidence type="ECO:0000256" key="6">
    <source>
        <dbReference type="ARBA" id="ARBA00058960"/>
    </source>
</evidence>
<comment type="catalytic activity">
    <reaction evidence="5">
        <text>an R-cob(III)alamin(out) + ATP + H2O = an R-cob(III)alamin(in) + ADP + phosphate + H(+)</text>
        <dbReference type="Rhea" id="RHEA:17873"/>
        <dbReference type="ChEBI" id="CHEBI:15377"/>
        <dbReference type="ChEBI" id="CHEBI:15378"/>
        <dbReference type="ChEBI" id="CHEBI:30616"/>
        <dbReference type="ChEBI" id="CHEBI:43474"/>
        <dbReference type="ChEBI" id="CHEBI:140785"/>
        <dbReference type="ChEBI" id="CHEBI:456216"/>
        <dbReference type="EC" id="7.6.2.8"/>
    </reaction>
</comment>
<dbReference type="InterPro" id="IPR017871">
    <property type="entry name" value="ABC_transporter-like_CS"/>
</dbReference>
<dbReference type="PANTHER" id="PTHR42794:SF1">
    <property type="entry name" value="HEMIN IMPORT ATP-BINDING PROTEIN HMUV"/>
    <property type="match status" value="1"/>
</dbReference>
<dbReference type="InterPro" id="IPR003439">
    <property type="entry name" value="ABC_transporter-like_ATP-bd"/>
</dbReference>
<evidence type="ECO:0000313" key="12">
    <source>
        <dbReference type="EMBL" id="MFC7126787.1"/>
    </source>
</evidence>
<dbReference type="RefSeq" id="WP_267637384.1">
    <property type="nucleotide sequence ID" value="NZ_JAODIY010000009.1"/>
</dbReference>
<evidence type="ECO:0000256" key="9">
    <source>
        <dbReference type="ARBA" id="ARBA00073649"/>
    </source>
</evidence>
<evidence type="ECO:0000256" key="4">
    <source>
        <dbReference type="ARBA" id="ARBA00022967"/>
    </source>
</evidence>
<evidence type="ECO:0000256" key="10">
    <source>
        <dbReference type="ARBA" id="ARBA00077139"/>
    </source>
</evidence>
<evidence type="ECO:0000256" key="8">
    <source>
        <dbReference type="ARBA" id="ARBA00066387"/>
    </source>
</evidence>
<dbReference type="AlphaFoldDB" id="A0ABD5X728"/>
<comment type="subunit">
    <text evidence="7">The complex is composed of two ATP-binding proteins (BtuD), two transmembrane proteins (BtuC) and a solute-binding protein (BtuF).</text>
</comment>
<dbReference type="NCBIfam" id="NF010068">
    <property type="entry name" value="PRK13548.1"/>
    <property type="match status" value="1"/>
</dbReference>
<dbReference type="Pfam" id="PF00005">
    <property type="entry name" value="ABC_tran"/>
    <property type="match status" value="1"/>
</dbReference>
<dbReference type="InterPro" id="IPR027417">
    <property type="entry name" value="P-loop_NTPase"/>
</dbReference>
<feature type="domain" description="ABC transporter" evidence="11">
    <location>
        <begin position="2"/>
        <end position="235"/>
    </location>
</feature>
<evidence type="ECO:0000256" key="3">
    <source>
        <dbReference type="ARBA" id="ARBA00022840"/>
    </source>
</evidence>
<evidence type="ECO:0000313" key="13">
    <source>
        <dbReference type="Proteomes" id="UP001596414"/>
    </source>
</evidence>
<dbReference type="GO" id="GO:0015420">
    <property type="term" value="F:ABC-type vitamin B12 transporter activity"/>
    <property type="evidence" value="ECO:0007669"/>
    <property type="project" value="UniProtKB-EC"/>
</dbReference>
<keyword evidence="4" id="KW-1278">Translocase</keyword>
<keyword evidence="1" id="KW-0813">Transport</keyword>
<keyword evidence="2" id="KW-0547">Nucleotide-binding</keyword>
<evidence type="ECO:0000256" key="2">
    <source>
        <dbReference type="ARBA" id="ARBA00022741"/>
    </source>
</evidence>
<dbReference type="Gene3D" id="3.40.50.300">
    <property type="entry name" value="P-loop containing nucleotide triphosphate hydrolases"/>
    <property type="match status" value="1"/>
</dbReference>
<organism evidence="12 13">
    <name type="scientific">Halovenus rubra</name>
    <dbReference type="NCBI Taxonomy" id="869890"/>
    <lineage>
        <taxon>Archaea</taxon>
        <taxon>Methanobacteriati</taxon>
        <taxon>Methanobacteriota</taxon>
        <taxon>Stenosarchaea group</taxon>
        <taxon>Halobacteria</taxon>
        <taxon>Halobacteriales</taxon>
        <taxon>Haloarculaceae</taxon>
        <taxon>Halovenus</taxon>
    </lineage>
</organism>
<dbReference type="InterPro" id="IPR003593">
    <property type="entry name" value="AAA+_ATPase"/>
</dbReference>
<proteinExistence type="predicted"/>
<evidence type="ECO:0000256" key="5">
    <source>
        <dbReference type="ARBA" id="ARBA00050590"/>
    </source>
</evidence>
<name>A0ABD5X728_9EURY</name>
<dbReference type="PROSITE" id="PS50893">
    <property type="entry name" value="ABC_TRANSPORTER_2"/>
    <property type="match status" value="1"/>
</dbReference>
<evidence type="ECO:0000256" key="1">
    <source>
        <dbReference type="ARBA" id="ARBA00022448"/>
    </source>
</evidence>
<dbReference type="PROSITE" id="PS00211">
    <property type="entry name" value="ABC_TRANSPORTER_1"/>
    <property type="match status" value="1"/>
</dbReference>
<dbReference type="EMBL" id="JBHSZQ010000047">
    <property type="protein sequence ID" value="MFC7126787.1"/>
    <property type="molecule type" value="Genomic_DNA"/>
</dbReference>
<protein>
    <recommendedName>
        <fullName evidence="9">Cobalamin import ATP-binding protein BtuD</fullName>
        <ecNumber evidence="8">7.6.2.8</ecNumber>
    </recommendedName>
    <alternativeName>
        <fullName evidence="10">Vitamin B12-transporting ATPase</fullName>
    </alternativeName>
</protein>
<accession>A0ABD5X728</accession>
<comment type="function">
    <text evidence="6">Required for corrinoid utilization. Probably part of the ABC transporter complex BtuCDF involved in cobalamin (vitamin B12) import. Probably responsible for energy coupling to the transport system.</text>
</comment>
<sequence length="393" mass="41843">MIRVDGVELAYGDVQVLNGINMQIEPGELVAIVGPNGAGKTTLLRTINGILKPDRGEVLLDTKRIRDTGSKEVSRKLATVPQDTHIGFSFCAEDVVEMGRTPHRSRLDWSDDGDPVTEALERTETTHLRERNVDDLSGGERQRILLARALAQEPKALLLDEPTASLDINHQVRVLSLVEELVKEGRAALAAIHDLDLAARYCDRLFLLHNGSIAARGTPESVLRDPMLAAAFETETAVTQNPVTGTPTVAAVTGRDDRSKHVHIAGGGEGAAVAVRSLWQDGYDVTVGPAPNGDVVTDLARELDIKTVTAPAFSKPDETTRRAAIDTAREADAVVITEGPGSKLVAGAVETTKTVETNLGSAGTEVARVDGGNTTAVRTEAALIKRVSTVVDV</sequence>
<dbReference type="GO" id="GO:0005524">
    <property type="term" value="F:ATP binding"/>
    <property type="evidence" value="ECO:0007669"/>
    <property type="project" value="UniProtKB-KW"/>
</dbReference>
<dbReference type="PANTHER" id="PTHR42794">
    <property type="entry name" value="HEMIN IMPORT ATP-BINDING PROTEIN HMUV"/>
    <property type="match status" value="1"/>
</dbReference>
<dbReference type="FunFam" id="3.40.50.300:FF:000134">
    <property type="entry name" value="Iron-enterobactin ABC transporter ATP-binding protein"/>
    <property type="match status" value="1"/>
</dbReference>
<evidence type="ECO:0000256" key="7">
    <source>
        <dbReference type="ARBA" id="ARBA00064420"/>
    </source>
</evidence>
<evidence type="ECO:0000259" key="11">
    <source>
        <dbReference type="PROSITE" id="PS50893"/>
    </source>
</evidence>
<dbReference type="EC" id="7.6.2.8" evidence="8"/>
<dbReference type="Proteomes" id="UP001596414">
    <property type="component" value="Unassembled WGS sequence"/>
</dbReference>
<reference evidence="12 13" key="1">
    <citation type="journal article" date="2014" name="Int. J. Syst. Evol. Microbiol.">
        <title>Complete genome sequence of Corynebacterium casei LMG S-19264T (=DSM 44701T), isolated from a smear-ripened cheese.</title>
        <authorList>
            <consortium name="US DOE Joint Genome Institute (JGI-PGF)"/>
            <person name="Walter F."/>
            <person name="Albersmeier A."/>
            <person name="Kalinowski J."/>
            <person name="Ruckert C."/>
        </authorList>
    </citation>
    <scope>NUCLEOTIDE SEQUENCE [LARGE SCALE GENOMIC DNA]</scope>
    <source>
        <strain evidence="12 13">CGMCC 4.7215</strain>
    </source>
</reference>
<dbReference type="SMART" id="SM00382">
    <property type="entry name" value="AAA"/>
    <property type="match status" value="1"/>
</dbReference>